<sequence length="674" mass="75126">MLVAEMATEFELGHEAIAAALIHDVPEDPNKEGQRLSVKELKAQLNEAGFGRSGQKVLGIVSGLIKVGKEAGTTFVGKPSQAVIFAKLLKHGVVYPEALMIKLFDRLHNMRTLDDLGEAEAKLSATHEIITEKRQRIAAETLYVYAPIAKAFGMLLLCRELEDLAFRYVCPEDFEEIEYERSVAISSTKQAAEAMVEMLRNTLIDAGVATAEVSLVKRNIYELHLRVTELDIKLKAGEKLSATDVYNVRVKVPAEADCPRAFKAITGRYPLLQRSYLPREFTSVDHIAKPMPNGQQLLRFYVSSVDGIGDMAVVIRDQRMFREFCIGISTARKELRYSLLPFFRSLLMELGEDLAERDLAPAELYERVGKYMKFVMVYTPGGEVINLPVGATVLDFACAIHDEVFLRAVSAEKLVDDEWQPVDNLLGAVTFGQSIRINKDPKNRIVAQSEWLPFLKTDGARQTLRKYLKGLPLDELKKIGLRALHRAGMKFYVGAEDLIRTGFFTHYLKKIAGGVEPNEYLLEIGRGTRNADKEVERMDQFYRARFKKCKLRKVAYYVAVEIKDQTGLLQAIGASFKHLGLNLNDVVVANVPETDRLILAVAPNVFGVLHGGVVVGGGVLGKVQRIQAKTIIKLACMELGIGKNVGVRVLPRREVKELLLLKLASLENGGNRLK</sequence>
<dbReference type="PANTHER" id="PTHR43061">
    <property type="entry name" value="GTP DIPHOSPHOKINASE RSH1, CHLOROPLASTIC-RELATED"/>
    <property type="match status" value="1"/>
</dbReference>
<dbReference type="AlphaFoldDB" id="A0A1F4RE06"/>
<evidence type="ECO:0000313" key="3">
    <source>
        <dbReference type="Proteomes" id="UP000176938"/>
    </source>
</evidence>
<dbReference type="EMBL" id="METP01000020">
    <property type="protein sequence ID" value="OGC06410.1"/>
    <property type="molecule type" value="Genomic_DNA"/>
</dbReference>
<dbReference type="Gene3D" id="1.10.3210.10">
    <property type="entry name" value="Hypothetical protein af1432"/>
    <property type="match status" value="1"/>
</dbReference>
<dbReference type="Gene3D" id="3.30.460.10">
    <property type="entry name" value="Beta Polymerase, domain 2"/>
    <property type="match status" value="1"/>
</dbReference>
<dbReference type="SUPFAM" id="SSF109604">
    <property type="entry name" value="HD-domain/PDEase-like"/>
    <property type="match status" value="1"/>
</dbReference>
<dbReference type="InterPro" id="IPR043519">
    <property type="entry name" value="NT_sf"/>
</dbReference>
<dbReference type="InterPro" id="IPR004095">
    <property type="entry name" value="TGS"/>
</dbReference>
<evidence type="ECO:0000313" key="2">
    <source>
        <dbReference type="EMBL" id="OGC06410.1"/>
    </source>
</evidence>
<name>A0A1F4RE06_UNCSA</name>
<dbReference type="Proteomes" id="UP000176938">
    <property type="component" value="Unassembled WGS sequence"/>
</dbReference>
<protein>
    <recommendedName>
        <fullName evidence="1">TGS domain-containing protein</fullName>
    </recommendedName>
</protein>
<comment type="caution">
    <text evidence="2">The sequence shown here is derived from an EMBL/GenBank/DDBJ whole genome shotgun (WGS) entry which is preliminary data.</text>
</comment>
<dbReference type="SUPFAM" id="SSF81271">
    <property type="entry name" value="TGS-like"/>
    <property type="match status" value="1"/>
</dbReference>
<dbReference type="Pfam" id="PF02824">
    <property type="entry name" value="TGS"/>
    <property type="match status" value="1"/>
</dbReference>
<dbReference type="Gene3D" id="3.10.20.30">
    <property type="match status" value="1"/>
</dbReference>
<dbReference type="InterPro" id="IPR012675">
    <property type="entry name" value="Beta-grasp_dom_sf"/>
</dbReference>
<feature type="domain" description="TGS" evidence="1">
    <location>
        <begin position="376"/>
        <end position="409"/>
    </location>
</feature>
<evidence type="ECO:0000259" key="1">
    <source>
        <dbReference type="Pfam" id="PF02824"/>
    </source>
</evidence>
<accession>A0A1F4RE06</accession>
<dbReference type="InterPro" id="IPR012676">
    <property type="entry name" value="TGS-like"/>
</dbReference>
<organism evidence="2 3">
    <name type="scientific">candidate division WOR-1 bacterium RIFCSPLOWO2_02_FULL_46_20</name>
    <dbReference type="NCBI Taxonomy" id="1802567"/>
    <lineage>
        <taxon>Bacteria</taxon>
        <taxon>Bacillati</taxon>
        <taxon>Saganbacteria</taxon>
    </lineage>
</organism>
<dbReference type="PANTHER" id="PTHR43061:SF1">
    <property type="entry name" value="GTP DIPHOSPHOKINASE RSH1, CHLOROPLASTIC-RELATED"/>
    <property type="match status" value="1"/>
</dbReference>
<proteinExistence type="predicted"/>
<gene>
    <name evidence="2" type="ORF">A3H38_01600</name>
</gene>
<reference evidence="2 3" key="1">
    <citation type="journal article" date="2016" name="Nat. Commun.">
        <title>Thousands of microbial genomes shed light on interconnected biogeochemical processes in an aquifer system.</title>
        <authorList>
            <person name="Anantharaman K."/>
            <person name="Brown C.T."/>
            <person name="Hug L.A."/>
            <person name="Sharon I."/>
            <person name="Castelle C.J."/>
            <person name="Probst A.J."/>
            <person name="Thomas B.C."/>
            <person name="Singh A."/>
            <person name="Wilkins M.J."/>
            <person name="Karaoz U."/>
            <person name="Brodie E.L."/>
            <person name="Williams K.H."/>
            <person name="Hubbard S.S."/>
            <person name="Banfield J.F."/>
        </authorList>
    </citation>
    <scope>NUCLEOTIDE SEQUENCE [LARGE SCALE GENOMIC DNA]</scope>
</reference>
<dbReference type="Pfam" id="PF13328">
    <property type="entry name" value="HD_4"/>
    <property type="match status" value="1"/>
</dbReference>